<feature type="region of interest" description="Disordered" evidence="1">
    <location>
        <begin position="165"/>
        <end position="189"/>
    </location>
</feature>
<organism evidence="2 3">
    <name type="scientific">Caenorhabditis auriculariae</name>
    <dbReference type="NCBI Taxonomy" id="2777116"/>
    <lineage>
        <taxon>Eukaryota</taxon>
        <taxon>Metazoa</taxon>
        <taxon>Ecdysozoa</taxon>
        <taxon>Nematoda</taxon>
        <taxon>Chromadorea</taxon>
        <taxon>Rhabditida</taxon>
        <taxon>Rhabditina</taxon>
        <taxon>Rhabditomorpha</taxon>
        <taxon>Rhabditoidea</taxon>
        <taxon>Rhabditidae</taxon>
        <taxon>Peloderinae</taxon>
        <taxon>Caenorhabditis</taxon>
    </lineage>
</organism>
<dbReference type="InterPro" id="IPR053367">
    <property type="entry name" value="G-alpha_activating_GEF"/>
</dbReference>
<name>A0A8S1GN61_9PELO</name>
<evidence type="ECO:0000313" key="2">
    <source>
        <dbReference type="EMBL" id="CAD6184599.1"/>
    </source>
</evidence>
<dbReference type="PANTHER" id="PTHR38627:SF2">
    <property type="entry name" value="DOUBLE-STRAND TELOMERIC DNA-BINDING PROTEINS 1-RELATED"/>
    <property type="match status" value="1"/>
</dbReference>
<gene>
    <name evidence="2" type="ORF">CAUJ_LOCUS518</name>
</gene>
<dbReference type="PANTHER" id="PTHR38627">
    <property type="entry name" value="GA BINDING AND ACTIVATING AND SPK (SPK) DOMAIN CONTAINING-RELATED"/>
    <property type="match status" value="1"/>
</dbReference>
<sequence length="362" mass="40973">MSRNAFTEDVEANMWEFISRMLKAGDERAKKPSGLKIWGAFRQVQERRGNSCTSAQSLSTHFRKQMLPSICNVGLPRDDVLLMCQRWRLRLSDAAVLTIQRRFNCKVVFDESEIVSEFVQCGSDEIGNVSGRQKREEYKDAWLLSKKRKPLTRVECSSARCGTLVESRSPRESEIAGDAPQTPENSSGIPSYKRLVEVVQIDDDGVIFKPKPPDTTPVSAINEMEQNEMIKAQLEEFATAEAVAALMPRSVVRLQMDEYLRDKMINHVSTVRRMLASPISGQRIRFELGSIPESRVSLQSRIKMASQIRDALHSFCDVFAESGCRMFEKIENDAAICSKDNESYERLMQSIIHIVSSKCTSS</sequence>
<reference evidence="2" key="1">
    <citation type="submission" date="2020-10" db="EMBL/GenBank/DDBJ databases">
        <authorList>
            <person name="Kikuchi T."/>
        </authorList>
    </citation>
    <scope>NUCLEOTIDE SEQUENCE</scope>
    <source>
        <strain evidence="2">NKZ352</strain>
    </source>
</reference>
<protein>
    <recommendedName>
        <fullName evidence="4">SPK domain-containing protein</fullName>
    </recommendedName>
</protein>
<accession>A0A8S1GN61</accession>
<dbReference type="EMBL" id="CAJGYM010000001">
    <property type="protein sequence ID" value="CAD6184599.1"/>
    <property type="molecule type" value="Genomic_DNA"/>
</dbReference>
<dbReference type="OrthoDB" id="5877289at2759"/>
<dbReference type="AlphaFoldDB" id="A0A8S1GN61"/>
<keyword evidence="3" id="KW-1185">Reference proteome</keyword>
<comment type="caution">
    <text evidence="2">The sequence shown here is derived from an EMBL/GenBank/DDBJ whole genome shotgun (WGS) entry which is preliminary data.</text>
</comment>
<proteinExistence type="predicted"/>
<dbReference type="Proteomes" id="UP000835052">
    <property type="component" value="Unassembled WGS sequence"/>
</dbReference>
<evidence type="ECO:0008006" key="4">
    <source>
        <dbReference type="Google" id="ProtNLM"/>
    </source>
</evidence>
<evidence type="ECO:0000313" key="3">
    <source>
        <dbReference type="Proteomes" id="UP000835052"/>
    </source>
</evidence>
<evidence type="ECO:0000256" key="1">
    <source>
        <dbReference type="SAM" id="MobiDB-lite"/>
    </source>
</evidence>